<organism evidence="2 3">
    <name type="scientific">Trichoderma gamsii</name>
    <dbReference type="NCBI Taxonomy" id="398673"/>
    <lineage>
        <taxon>Eukaryota</taxon>
        <taxon>Fungi</taxon>
        <taxon>Dikarya</taxon>
        <taxon>Ascomycota</taxon>
        <taxon>Pezizomycotina</taxon>
        <taxon>Sordariomycetes</taxon>
        <taxon>Hypocreomycetidae</taxon>
        <taxon>Hypocreales</taxon>
        <taxon>Hypocreaceae</taxon>
        <taxon>Trichoderma</taxon>
    </lineage>
</organism>
<feature type="compositionally biased region" description="Basic and acidic residues" evidence="1">
    <location>
        <begin position="52"/>
        <end position="62"/>
    </location>
</feature>
<accession>A0A2K0SZI3</accession>
<name>A0A2K0SZI3_9HYPO</name>
<dbReference type="AlphaFoldDB" id="A0A2K0SZI3"/>
<sequence length="62" mass="6982">MSSIAADWAGVLINFCNLAVNVLRLLPGEEPVRRWFRQIFDQPTTGSGDAEMGQRGDFDEPW</sequence>
<dbReference type="Proteomes" id="UP000236546">
    <property type="component" value="Unassembled WGS sequence"/>
</dbReference>
<proteinExistence type="predicted"/>
<protein>
    <submittedName>
        <fullName evidence="2">Uncharacterized protein</fullName>
    </submittedName>
</protein>
<evidence type="ECO:0000256" key="1">
    <source>
        <dbReference type="SAM" id="MobiDB-lite"/>
    </source>
</evidence>
<comment type="caution">
    <text evidence="2">The sequence shown here is derived from an EMBL/GenBank/DDBJ whole genome shotgun (WGS) entry which is preliminary data.</text>
</comment>
<evidence type="ECO:0000313" key="2">
    <source>
        <dbReference type="EMBL" id="PNP38686.1"/>
    </source>
</evidence>
<evidence type="ECO:0000313" key="3">
    <source>
        <dbReference type="Proteomes" id="UP000236546"/>
    </source>
</evidence>
<reference evidence="2 3" key="1">
    <citation type="submission" date="2017-02" db="EMBL/GenBank/DDBJ databases">
        <title>Genomes of Trichoderma spp. with biocontrol activity.</title>
        <authorList>
            <person name="Gardiner D."/>
            <person name="Kazan K."/>
            <person name="Vos C."/>
            <person name="Harvey P."/>
        </authorList>
    </citation>
    <scope>NUCLEOTIDE SEQUENCE [LARGE SCALE GENOMIC DNA]</scope>
    <source>
        <strain evidence="2 3">A5MH</strain>
    </source>
</reference>
<gene>
    <name evidence="2" type="ORF">TGAMA5MH_09412</name>
</gene>
<dbReference type="OrthoDB" id="4898816at2759"/>
<dbReference type="EMBL" id="MTYH01000102">
    <property type="protein sequence ID" value="PNP38686.1"/>
    <property type="molecule type" value="Genomic_DNA"/>
</dbReference>
<feature type="region of interest" description="Disordered" evidence="1">
    <location>
        <begin position="42"/>
        <end position="62"/>
    </location>
</feature>